<protein>
    <submittedName>
        <fullName evidence="1">Uncharacterized protein</fullName>
    </submittedName>
</protein>
<name>B5EVY4_ALIFM</name>
<dbReference type="AlphaFoldDB" id="B5EVY4"/>
<sequence length="100" mass="11813">MEFNYNVFFEFYKLGEFLAKGTLSCQEVSEFRLSNLDALDVMCVLRSVKGYHFTRVKSIRVISDNEIKAELRSGESLLIKVDIQRVPFKKLKYRYMEDAR</sequence>
<evidence type="ECO:0000313" key="1">
    <source>
        <dbReference type="EMBL" id="ACH64779.1"/>
    </source>
</evidence>
<dbReference type="Proteomes" id="UP000001857">
    <property type="component" value="Plasmid pMJ100"/>
</dbReference>
<keyword evidence="1" id="KW-0614">Plasmid</keyword>
<gene>
    <name evidence="1" type="ordered locus">VFMJ11_B0041</name>
</gene>
<reference evidence="1 2" key="2">
    <citation type="journal article" date="2009" name="Nature">
        <title>A single regulatory gene is sufficient to alter bacterial host range.</title>
        <authorList>
            <person name="Mandel M.J."/>
            <person name="Wollenberg M.S."/>
            <person name="Stabb E.V."/>
            <person name="Visick K.L."/>
            <person name="Ruby E.G."/>
        </authorList>
    </citation>
    <scope>NUCLEOTIDE SEQUENCE [LARGE SCALE GENOMIC DNA]</scope>
    <source>
        <strain evidence="1 2">MJ11</strain>
    </source>
</reference>
<evidence type="ECO:0000313" key="2">
    <source>
        <dbReference type="Proteomes" id="UP000001857"/>
    </source>
</evidence>
<dbReference type="HOGENOM" id="CLU_2304873_0_0_6"/>
<dbReference type="KEGG" id="vfm:VFMJ11_B0041"/>
<geneLocation type="plasmid" evidence="1 2">
    <name>pMJ100</name>
</geneLocation>
<accession>B5EVY4</accession>
<organism evidence="1 2">
    <name type="scientific">Aliivibrio fischeri (strain MJ11)</name>
    <name type="common">Vibrio fischeri</name>
    <dbReference type="NCBI Taxonomy" id="388396"/>
    <lineage>
        <taxon>Bacteria</taxon>
        <taxon>Pseudomonadati</taxon>
        <taxon>Pseudomonadota</taxon>
        <taxon>Gammaproteobacteria</taxon>
        <taxon>Vibrionales</taxon>
        <taxon>Vibrionaceae</taxon>
        <taxon>Aliivibrio</taxon>
    </lineage>
</organism>
<dbReference type="EMBL" id="CP001134">
    <property type="protein sequence ID" value="ACH64779.1"/>
    <property type="molecule type" value="Genomic_DNA"/>
</dbReference>
<dbReference type="RefSeq" id="WP_012534562.1">
    <property type="nucleotide sequence ID" value="NC_011185.1"/>
</dbReference>
<proteinExistence type="predicted"/>
<reference evidence="2" key="1">
    <citation type="submission" date="2008-08" db="EMBL/GenBank/DDBJ databases">
        <title>Complete sequence of Vibrio fischeri strain MJ11.</title>
        <authorList>
            <person name="Mandel M.J."/>
            <person name="Stabb E.V."/>
            <person name="Ruby E.G."/>
            <person name="Ferriera S."/>
            <person name="Johnson J."/>
            <person name="Kravitz S."/>
            <person name="Beeson K."/>
            <person name="Sutton G."/>
            <person name="Rogers Y.-H."/>
            <person name="Friedman R."/>
            <person name="Frazier M."/>
            <person name="Venter J.C."/>
        </authorList>
    </citation>
    <scope>NUCLEOTIDE SEQUENCE [LARGE SCALE GENOMIC DNA]</scope>
    <source>
        <strain evidence="2">MJ11</strain>
        <plasmid evidence="2">pMJ100</plasmid>
    </source>
</reference>